<gene>
    <name evidence="2" type="ORF">NDU88_011524</name>
</gene>
<name>A0AAV7PY06_PLEWA</name>
<proteinExistence type="predicted"/>
<feature type="region of interest" description="Disordered" evidence="1">
    <location>
        <begin position="1"/>
        <end position="115"/>
    </location>
</feature>
<dbReference type="Proteomes" id="UP001066276">
    <property type="component" value="Chromosome 7"/>
</dbReference>
<sequence length="115" mass="12026">MCNGPLLLYADPSSREEKTDNASSDPKEHDATPNPLSLPSVEGQGKLLHAFLGCEKEDTGMDGGGGGESGEEKESRRTTDGYRGRGGFVETDCRSEGLSKESAARGPPSANSSHA</sequence>
<protein>
    <submittedName>
        <fullName evidence="2">Uncharacterized protein</fullName>
    </submittedName>
</protein>
<feature type="compositionally biased region" description="Basic and acidic residues" evidence="1">
    <location>
        <begin position="70"/>
        <end position="83"/>
    </location>
</feature>
<reference evidence="2" key="1">
    <citation type="journal article" date="2022" name="bioRxiv">
        <title>Sequencing and chromosome-scale assembly of the giantPleurodeles waltlgenome.</title>
        <authorList>
            <person name="Brown T."/>
            <person name="Elewa A."/>
            <person name="Iarovenko S."/>
            <person name="Subramanian E."/>
            <person name="Araus A.J."/>
            <person name="Petzold A."/>
            <person name="Susuki M."/>
            <person name="Suzuki K.-i.T."/>
            <person name="Hayashi T."/>
            <person name="Toyoda A."/>
            <person name="Oliveira C."/>
            <person name="Osipova E."/>
            <person name="Leigh N.D."/>
            <person name="Simon A."/>
            <person name="Yun M.H."/>
        </authorList>
    </citation>
    <scope>NUCLEOTIDE SEQUENCE</scope>
    <source>
        <strain evidence="2">20211129_DDA</strain>
        <tissue evidence="2">Liver</tissue>
    </source>
</reference>
<organism evidence="2 3">
    <name type="scientific">Pleurodeles waltl</name>
    <name type="common">Iberian ribbed newt</name>
    <dbReference type="NCBI Taxonomy" id="8319"/>
    <lineage>
        <taxon>Eukaryota</taxon>
        <taxon>Metazoa</taxon>
        <taxon>Chordata</taxon>
        <taxon>Craniata</taxon>
        <taxon>Vertebrata</taxon>
        <taxon>Euteleostomi</taxon>
        <taxon>Amphibia</taxon>
        <taxon>Batrachia</taxon>
        <taxon>Caudata</taxon>
        <taxon>Salamandroidea</taxon>
        <taxon>Salamandridae</taxon>
        <taxon>Pleurodelinae</taxon>
        <taxon>Pleurodeles</taxon>
    </lineage>
</organism>
<keyword evidence="3" id="KW-1185">Reference proteome</keyword>
<evidence type="ECO:0000313" key="3">
    <source>
        <dbReference type="Proteomes" id="UP001066276"/>
    </source>
</evidence>
<comment type="caution">
    <text evidence="2">The sequence shown here is derived from an EMBL/GenBank/DDBJ whole genome shotgun (WGS) entry which is preliminary data.</text>
</comment>
<dbReference type="EMBL" id="JANPWB010000011">
    <property type="protein sequence ID" value="KAJ1133227.1"/>
    <property type="molecule type" value="Genomic_DNA"/>
</dbReference>
<evidence type="ECO:0000256" key="1">
    <source>
        <dbReference type="SAM" id="MobiDB-lite"/>
    </source>
</evidence>
<dbReference type="AlphaFoldDB" id="A0AAV7PY06"/>
<accession>A0AAV7PY06</accession>
<feature type="compositionally biased region" description="Basic and acidic residues" evidence="1">
    <location>
        <begin position="13"/>
        <end position="31"/>
    </location>
</feature>
<evidence type="ECO:0000313" key="2">
    <source>
        <dbReference type="EMBL" id="KAJ1133227.1"/>
    </source>
</evidence>
<feature type="compositionally biased region" description="Basic and acidic residues" evidence="1">
    <location>
        <begin position="91"/>
        <end position="103"/>
    </location>
</feature>